<organism evidence="1 2">
    <name type="scientific">Mytilus coruscus</name>
    <name type="common">Sea mussel</name>
    <dbReference type="NCBI Taxonomy" id="42192"/>
    <lineage>
        <taxon>Eukaryota</taxon>
        <taxon>Metazoa</taxon>
        <taxon>Spiralia</taxon>
        <taxon>Lophotrochozoa</taxon>
        <taxon>Mollusca</taxon>
        <taxon>Bivalvia</taxon>
        <taxon>Autobranchia</taxon>
        <taxon>Pteriomorphia</taxon>
        <taxon>Mytilida</taxon>
        <taxon>Mytiloidea</taxon>
        <taxon>Mytilidae</taxon>
        <taxon>Mytilinae</taxon>
        <taxon>Mytilus</taxon>
    </lineage>
</organism>
<accession>A0A6J8EQF2</accession>
<keyword evidence="2" id="KW-1185">Reference proteome</keyword>
<reference evidence="1 2" key="1">
    <citation type="submission" date="2020-06" db="EMBL/GenBank/DDBJ databases">
        <authorList>
            <person name="Li R."/>
            <person name="Bekaert M."/>
        </authorList>
    </citation>
    <scope>NUCLEOTIDE SEQUENCE [LARGE SCALE GENOMIC DNA]</scope>
    <source>
        <strain evidence="2">wild</strain>
    </source>
</reference>
<protein>
    <submittedName>
        <fullName evidence="1">Uncharacterized protein</fullName>
    </submittedName>
</protein>
<dbReference type="AlphaFoldDB" id="A0A6J8EQF2"/>
<dbReference type="EMBL" id="CACVKT020009675">
    <property type="protein sequence ID" value="CAC5422690.1"/>
    <property type="molecule type" value="Genomic_DNA"/>
</dbReference>
<gene>
    <name evidence="1" type="ORF">MCOR_54726</name>
</gene>
<proteinExistence type="predicted"/>
<evidence type="ECO:0000313" key="2">
    <source>
        <dbReference type="Proteomes" id="UP000507470"/>
    </source>
</evidence>
<evidence type="ECO:0000313" key="1">
    <source>
        <dbReference type="EMBL" id="CAC5422690.1"/>
    </source>
</evidence>
<dbReference type="Proteomes" id="UP000507470">
    <property type="component" value="Unassembled WGS sequence"/>
</dbReference>
<name>A0A6J8EQF2_MYTCO</name>
<sequence length="158" mass="17645">MAFCLLKPIVIHYFPGTASSTTPSQSLNAVELPEKGSRTTFHKDEASATTSSQSVIATKTMERDSSASFDIDGEYDRLNGVSKRRTDSKTNLYDSHAGICNESDPTYDSSNHGRRKLQFDNDVYDHTDTLSTDGSDYRYSLTLKSEIRNEHDVYDKAV</sequence>